<dbReference type="Proteomes" id="UP000192276">
    <property type="component" value="Unassembled WGS sequence"/>
</dbReference>
<dbReference type="RefSeq" id="WP_081169711.1">
    <property type="nucleotide sequence ID" value="NZ_LWBP01000213.1"/>
</dbReference>
<dbReference type="PROSITE" id="PS51257">
    <property type="entry name" value="PROKAR_LIPOPROTEIN"/>
    <property type="match status" value="1"/>
</dbReference>
<organism evidence="1 2">
    <name type="scientific">Niastella populi</name>
    <dbReference type="NCBI Taxonomy" id="550983"/>
    <lineage>
        <taxon>Bacteria</taxon>
        <taxon>Pseudomonadati</taxon>
        <taxon>Bacteroidota</taxon>
        <taxon>Chitinophagia</taxon>
        <taxon>Chitinophagales</taxon>
        <taxon>Chitinophagaceae</taxon>
        <taxon>Niastella</taxon>
    </lineage>
</organism>
<dbReference type="AlphaFoldDB" id="A0A1V9F367"/>
<accession>A0A1V9F367</accession>
<evidence type="ECO:0000313" key="2">
    <source>
        <dbReference type="Proteomes" id="UP000192276"/>
    </source>
</evidence>
<proteinExistence type="predicted"/>
<gene>
    <name evidence="1" type="ORF">A4R26_28440</name>
</gene>
<evidence type="ECO:0000313" key="1">
    <source>
        <dbReference type="EMBL" id="OQP52685.1"/>
    </source>
</evidence>
<sequence>MRYLFFILAFAVTGCSSSEITNRNYLTHSNGNGSSTNQVQKIEMRLSAFGVEADKYPYIDVFIDFDSDSSYCRKRYDNPKYKDSVYRLTKAEMLIIASLIEKSDLHKLKKEYTVSKTDQPSSKTTIYLNNNTFQFKDYGLVAEYPLSELYKIVYKY</sequence>
<name>A0A1V9F367_9BACT</name>
<keyword evidence="2" id="KW-1185">Reference proteome</keyword>
<protein>
    <recommendedName>
        <fullName evidence="3">Lipoprotein</fullName>
    </recommendedName>
</protein>
<comment type="caution">
    <text evidence="1">The sequence shown here is derived from an EMBL/GenBank/DDBJ whole genome shotgun (WGS) entry which is preliminary data.</text>
</comment>
<dbReference type="STRING" id="550983.A4R26_28440"/>
<dbReference type="EMBL" id="LWBP01000213">
    <property type="protein sequence ID" value="OQP52685.1"/>
    <property type="molecule type" value="Genomic_DNA"/>
</dbReference>
<evidence type="ECO:0008006" key="3">
    <source>
        <dbReference type="Google" id="ProtNLM"/>
    </source>
</evidence>
<reference evidence="2" key="1">
    <citation type="submission" date="2016-04" db="EMBL/GenBank/DDBJ databases">
        <authorList>
            <person name="Chen L."/>
            <person name="Zhuang W."/>
            <person name="Wang G."/>
        </authorList>
    </citation>
    <scope>NUCLEOTIDE SEQUENCE [LARGE SCALE GENOMIC DNA]</scope>
    <source>
        <strain evidence="2">208</strain>
    </source>
</reference>
<dbReference type="OrthoDB" id="7172369at2"/>